<dbReference type="EMBL" id="KN831777">
    <property type="protein sequence ID" value="KIM42794.1"/>
    <property type="molecule type" value="Genomic_DNA"/>
</dbReference>
<evidence type="ECO:0000313" key="1">
    <source>
        <dbReference type="EMBL" id="KIM42794.1"/>
    </source>
</evidence>
<sequence>MFFHFQNELIGLTILYPVNFRIPSYNPFFDLILHTHFVLPHCALPTPLTFHPVPHLIVTDTAPYHTPTPHPSVVTILWCSPRRHLRIACNPSIQTAYFLPLPLHLSR</sequence>
<feature type="non-terminal residue" evidence="1">
    <location>
        <position position="107"/>
    </location>
</feature>
<evidence type="ECO:0000313" key="2">
    <source>
        <dbReference type="Proteomes" id="UP000053424"/>
    </source>
</evidence>
<proteinExistence type="predicted"/>
<dbReference type="Proteomes" id="UP000053424">
    <property type="component" value="Unassembled WGS sequence"/>
</dbReference>
<name>A0A0C3CF19_HEBCY</name>
<reference evidence="1 2" key="1">
    <citation type="submission" date="2014-04" db="EMBL/GenBank/DDBJ databases">
        <authorList>
            <consortium name="DOE Joint Genome Institute"/>
            <person name="Kuo A."/>
            <person name="Gay G."/>
            <person name="Dore J."/>
            <person name="Kohler A."/>
            <person name="Nagy L.G."/>
            <person name="Floudas D."/>
            <person name="Copeland A."/>
            <person name="Barry K.W."/>
            <person name="Cichocki N."/>
            <person name="Veneault-Fourrey C."/>
            <person name="LaButti K."/>
            <person name="Lindquist E.A."/>
            <person name="Lipzen A."/>
            <person name="Lundell T."/>
            <person name="Morin E."/>
            <person name="Murat C."/>
            <person name="Sun H."/>
            <person name="Tunlid A."/>
            <person name="Henrissat B."/>
            <person name="Grigoriev I.V."/>
            <person name="Hibbett D.S."/>
            <person name="Martin F."/>
            <person name="Nordberg H.P."/>
            <person name="Cantor M.N."/>
            <person name="Hua S.X."/>
        </authorList>
    </citation>
    <scope>NUCLEOTIDE SEQUENCE [LARGE SCALE GENOMIC DNA]</scope>
    <source>
        <strain evidence="2">h7</strain>
    </source>
</reference>
<reference evidence="2" key="2">
    <citation type="submission" date="2015-01" db="EMBL/GenBank/DDBJ databases">
        <title>Evolutionary Origins and Diversification of the Mycorrhizal Mutualists.</title>
        <authorList>
            <consortium name="DOE Joint Genome Institute"/>
            <consortium name="Mycorrhizal Genomics Consortium"/>
            <person name="Kohler A."/>
            <person name="Kuo A."/>
            <person name="Nagy L.G."/>
            <person name="Floudas D."/>
            <person name="Copeland A."/>
            <person name="Barry K.W."/>
            <person name="Cichocki N."/>
            <person name="Veneault-Fourrey C."/>
            <person name="LaButti K."/>
            <person name="Lindquist E.A."/>
            <person name="Lipzen A."/>
            <person name="Lundell T."/>
            <person name="Morin E."/>
            <person name="Murat C."/>
            <person name="Riley R."/>
            <person name="Ohm R."/>
            <person name="Sun H."/>
            <person name="Tunlid A."/>
            <person name="Henrissat B."/>
            <person name="Grigoriev I.V."/>
            <person name="Hibbett D.S."/>
            <person name="Martin F."/>
        </authorList>
    </citation>
    <scope>NUCLEOTIDE SEQUENCE [LARGE SCALE GENOMIC DNA]</scope>
    <source>
        <strain evidence="2">h7</strain>
    </source>
</reference>
<gene>
    <name evidence="1" type="ORF">M413DRAFT_444450</name>
</gene>
<accession>A0A0C3CF19</accession>
<dbReference type="HOGENOM" id="CLU_2216117_0_0_1"/>
<dbReference type="AlphaFoldDB" id="A0A0C3CF19"/>
<protein>
    <submittedName>
        <fullName evidence="1">Uncharacterized protein</fullName>
    </submittedName>
</protein>
<organism evidence="1 2">
    <name type="scientific">Hebeloma cylindrosporum</name>
    <dbReference type="NCBI Taxonomy" id="76867"/>
    <lineage>
        <taxon>Eukaryota</taxon>
        <taxon>Fungi</taxon>
        <taxon>Dikarya</taxon>
        <taxon>Basidiomycota</taxon>
        <taxon>Agaricomycotina</taxon>
        <taxon>Agaricomycetes</taxon>
        <taxon>Agaricomycetidae</taxon>
        <taxon>Agaricales</taxon>
        <taxon>Agaricineae</taxon>
        <taxon>Hymenogastraceae</taxon>
        <taxon>Hebeloma</taxon>
    </lineage>
</organism>
<keyword evidence="2" id="KW-1185">Reference proteome</keyword>